<reference evidence="2" key="1">
    <citation type="submission" date="2022-11" db="UniProtKB">
        <authorList>
            <consortium name="WormBaseParasite"/>
        </authorList>
    </citation>
    <scope>IDENTIFICATION</scope>
</reference>
<organism evidence="1 2">
    <name type="scientific">Panagrolaimus sp. PS1159</name>
    <dbReference type="NCBI Taxonomy" id="55785"/>
    <lineage>
        <taxon>Eukaryota</taxon>
        <taxon>Metazoa</taxon>
        <taxon>Ecdysozoa</taxon>
        <taxon>Nematoda</taxon>
        <taxon>Chromadorea</taxon>
        <taxon>Rhabditida</taxon>
        <taxon>Tylenchina</taxon>
        <taxon>Panagrolaimomorpha</taxon>
        <taxon>Panagrolaimoidea</taxon>
        <taxon>Panagrolaimidae</taxon>
        <taxon>Panagrolaimus</taxon>
    </lineage>
</organism>
<dbReference type="WBParaSite" id="PS1159_v2.g17331.t1">
    <property type="protein sequence ID" value="PS1159_v2.g17331.t1"/>
    <property type="gene ID" value="PS1159_v2.g17331"/>
</dbReference>
<dbReference type="Proteomes" id="UP000887580">
    <property type="component" value="Unplaced"/>
</dbReference>
<evidence type="ECO:0000313" key="2">
    <source>
        <dbReference type="WBParaSite" id="PS1159_v2.g17331.t1"/>
    </source>
</evidence>
<evidence type="ECO:0000313" key="1">
    <source>
        <dbReference type="Proteomes" id="UP000887580"/>
    </source>
</evidence>
<name>A0AC35FGN9_9BILA</name>
<protein>
    <submittedName>
        <fullName evidence="2">Uncharacterized protein</fullName>
    </submittedName>
</protein>
<accession>A0AC35FGN9</accession>
<sequence>MPPTKIMLRRNNIFAVALISAVLIVVGHYFSILDVNGWFEQIPAWFFILLGVGLTLFVQKKLLYRKVLSESAAASQALELLRNDPTRIAKFKKYTGEKNVPFTGDEFRRWMKLVTEFTIDYYEHPEVYNVTTLEKPGFIYKKMPTEPPFEPEPFDNVMRDMYSIIMPGLTHWQHPRFHAYFAGGQSYPDIVAETLASAIATVNFCWDSAPAFTELEIVMVNWVGKVFNLPKEFLFDGDSETSPGGGSMQNAASDAILLAFLAARHKRITEVCGVIDIHCRDKEHRVLNKLVAYASTEAHSCVEKAALIALVHMRPVQADENFQMRGKDLEKQIQKDVERGNVPFFVLVTLGTTGTGAYDQLKEIIPVAKKYNLWIHIDGSYGGNAWCCEEFRYQTDGLKDVDSININLHKIFLHTSAATFFWARNQRIIKEAMTVDPAYLHARHHGSATDFRNWGIPLSRRAKCLKTWFILRTYGVRGMQEYIRRLTHLTTYFRKKLEQDPRVEIIGQQTFTLVCFRLKVENNNECNEMTKALCEYINHSQKLCITFAQSNGMSICRFSISHQLSLEKETDESYEILSELIDEFLQRSRVPQYSREILFKAGGGVVGSPIFTTQDTLRSTASYASLVPSRGHTPTRGQSPGPGSSSSRK</sequence>
<proteinExistence type="predicted"/>